<gene>
    <name evidence="1" type="ORF">QIT00_05195</name>
</gene>
<sequence length="155" mass="17490">MNDLDYTPETLKTEEARDKTKAISSNVLDMIGIRDGKVTKPGPGISECSEDPEHLYKTRHPWSIYDTSEDDLKAGFERLREQLPKNGWKIVKYGPNESAAESLELTADSEKDRFSINAELLISKGSKRREEPMILVHVVSGCFRAPEGTNLDTEY</sequence>
<proteinExistence type="predicted"/>
<protein>
    <submittedName>
        <fullName evidence="1">Uncharacterized protein</fullName>
    </submittedName>
</protein>
<evidence type="ECO:0000313" key="1">
    <source>
        <dbReference type="EMBL" id="MDI3417962.1"/>
    </source>
</evidence>
<dbReference type="RefSeq" id="WP_282533884.1">
    <property type="nucleotide sequence ID" value="NZ_JASCIS010000004.1"/>
</dbReference>
<comment type="caution">
    <text evidence="1">The sequence shown here is derived from an EMBL/GenBank/DDBJ whole genome shotgun (WGS) entry which is preliminary data.</text>
</comment>
<evidence type="ECO:0000313" key="2">
    <source>
        <dbReference type="Proteomes" id="UP001237105"/>
    </source>
</evidence>
<name>A0ABT6SQT1_9ACTN</name>
<dbReference type="EMBL" id="JASCIS010000004">
    <property type="protein sequence ID" value="MDI3417962.1"/>
    <property type="molecule type" value="Genomic_DNA"/>
</dbReference>
<keyword evidence="2" id="KW-1185">Reference proteome</keyword>
<reference evidence="1 2" key="1">
    <citation type="submission" date="2023-05" db="EMBL/GenBank/DDBJ databases">
        <title>Draft genome sequence of Streptomyces sp. B-S-A12 isolated from a cave soil in Thailand.</title>
        <authorList>
            <person name="Chamroensaksri N."/>
            <person name="Muangham S."/>
        </authorList>
    </citation>
    <scope>NUCLEOTIDE SEQUENCE [LARGE SCALE GENOMIC DNA]</scope>
    <source>
        <strain evidence="1 2">B-S-A12</strain>
    </source>
</reference>
<dbReference type="Proteomes" id="UP001237105">
    <property type="component" value="Unassembled WGS sequence"/>
</dbReference>
<accession>A0ABT6SQT1</accession>
<organism evidence="1 2">
    <name type="scientific">Streptomyces luteolus</name>
    <dbReference type="NCBI Taxonomy" id="3043615"/>
    <lineage>
        <taxon>Bacteria</taxon>
        <taxon>Bacillati</taxon>
        <taxon>Actinomycetota</taxon>
        <taxon>Actinomycetes</taxon>
        <taxon>Kitasatosporales</taxon>
        <taxon>Streptomycetaceae</taxon>
        <taxon>Streptomyces</taxon>
    </lineage>
</organism>